<dbReference type="PRINTS" id="PR00313">
    <property type="entry name" value="CABNDNGRPT"/>
</dbReference>
<dbReference type="RefSeq" id="WP_374840541.1">
    <property type="nucleotide sequence ID" value="NZ_JBHEEW010000015.1"/>
</dbReference>
<dbReference type="InterPro" id="IPR001343">
    <property type="entry name" value="Hemolysn_Ca-bd"/>
</dbReference>
<comment type="caution">
    <text evidence="4">The sequence shown here is derived from an EMBL/GenBank/DDBJ whole genome shotgun (WGS) entry which is preliminary data.</text>
</comment>
<organism evidence="4 5">
    <name type="scientific">Mycoplana ramosa</name>
    <name type="common">Mycoplana bullata</name>
    <dbReference type="NCBI Taxonomy" id="40837"/>
    <lineage>
        <taxon>Bacteria</taxon>
        <taxon>Pseudomonadati</taxon>
        <taxon>Pseudomonadota</taxon>
        <taxon>Alphaproteobacteria</taxon>
        <taxon>Hyphomicrobiales</taxon>
        <taxon>Rhizobiaceae</taxon>
        <taxon>Mycoplana</taxon>
    </lineage>
</organism>
<dbReference type="PANTHER" id="PTHR38340:SF1">
    <property type="entry name" value="S-LAYER PROTEIN"/>
    <property type="match status" value="1"/>
</dbReference>
<sequence length="1028" mass="104059">MSVVDGSLGQDLCQSDVVTLADGSFAIAWAGVPADGVADVLLCVFNADGTLRAKTECSVATQSARFVPQLTALSDVGFAMVWSGATADDDEGIAVRLFDRDGKAMGDAATMVNAQTDGNQLAPQIATLAGGGYVFAWTKAGAPGETGVLSLRVVHGDGSVSDRSIDGFCAESQPGYKIVALAGGGFAVVYEAAAPAEGGSPGLRMQIFDADGTLRVESAVSGFSGKACLERNPAVTALADGGFVVAWEGDRHDDATGIALQIFDADGTARAQTDFAVNNHTDGEQLDPIVTALKDGGFVVLWRGATLHDPDGGLAMQVYNADGKTRIAGDIAVNGYTQGLQGHPCVAALAGGGFAVAWTTKDEDGNSIALRVFNAGGIARMEIEEPLDGTTVELHGSPRIVALADGGLALTWQARGADGVHIYEKVFRAVNDAPTGASTTIGIKEDSTYVFSVEDFGFKDANGDSLKAVKIASVPANGTLTLDGRMVVPGQEIKAADIAAGKLVWAVGQNLNGIGLGALSFNVIDDGGSDFGGVDTDPFTRKITFDVAGVNDDPVARVVTGSTYENSLFTIEVADAVIDADDDNLTMLNAKIVSGFGSVMIDAKKMLIYNPMGGANPDIGDGETRTVVISYTVSDGRGGTATATITLTVLGISADIFSGTNGADRLTGTSYGDLMYGKGGDDTLRGGAGNDLLDGGSGADTLTGEAGNDSYVVDNAGDKIVEAANGGTDTVQASRSYTLTENVEKLILIGTGNYGGTGNAQGNTITGNSGANILKGLGGNDRLSGGGGNDCLDGGNGNDVLNGGAGADKLLGGAGDDTYVVDDAGDCVVEVAGGGSDTVEAGCSYTLAAHVERLTLTGVGNYSGTGNTLANRIVGNAAANVLKGLDGNDVLLGGRGNDRIHGGNGSDRIAGDAGADMLSGGSGCDTFVFRSVSDSTLASAGRDTIVDFSKAAGDRIDLSAIDARPASSADNAFVFIGKAAFTKCAGELRYQKSGSDTLVLADTDGDGRADFSILVSGSVAFAKGDFLL</sequence>
<feature type="domain" description="RapA2 cadherin-like" evidence="3">
    <location>
        <begin position="429"/>
        <end position="484"/>
    </location>
</feature>
<evidence type="ECO:0000259" key="3">
    <source>
        <dbReference type="Pfam" id="PF17803"/>
    </source>
</evidence>
<gene>
    <name evidence="4" type="ORF">ACFQ33_16475</name>
</gene>
<dbReference type="PANTHER" id="PTHR38340">
    <property type="entry name" value="S-LAYER PROTEIN"/>
    <property type="match status" value="1"/>
</dbReference>
<dbReference type="PROSITE" id="PS00330">
    <property type="entry name" value="HEMOLYSIN_CALCIUM"/>
    <property type="match status" value="6"/>
</dbReference>
<dbReference type="Pfam" id="PF17963">
    <property type="entry name" value="Big_9"/>
    <property type="match status" value="1"/>
</dbReference>
<dbReference type="Proteomes" id="UP001597173">
    <property type="component" value="Unassembled WGS sequence"/>
</dbReference>
<dbReference type="SUPFAM" id="SSF51120">
    <property type="entry name" value="beta-Roll"/>
    <property type="match status" value="3"/>
</dbReference>
<dbReference type="Pfam" id="PF00353">
    <property type="entry name" value="HemolysinCabind"/>
    <property type="match status" value="4"/>
</dbReference>
<evidence type="ECO:0000313" key="5">
    <source>
        <dbReference type="Proteomes" id="UP001597173"/>
    </source>
</evidence>
<evidence type="ECO:0000256" key="1">
    <source>
        <dbReference type="ARBA" id="ARBA00004613"/>
    </source>
</evidence>
<dbReference type="InterPro" id="IPR050557">
    <property type="entry name" value="RTX_toxin/Mannuronan_C5-epim"/>
</dbReference>
<dbReference type="InterPro" id="IPR018511">
    <property type="entry name" value="Hemolysin-typ_Ca-bd_CS"/>
</dbReference>
<keyword evidence="2" id="KW-0964">Secreted</keyword>
<dbReference type="InterPro" id="IPR011049">
    <property type="entry name" value="Serralysin-like_metalloprot_C"/>
</dbReference>
<dbReference type="InterPro" id="IPR040853">
    <property type="entry name" value="RapA2_cadherin-like"/>
</dbReference>
<comment type="subcellular location">
    <subcellularLocation>
        <location evidence="1">Secreted</location>
    </subcellularLocation>
</comment>
<reference evidence="5" key="1">
    <citation type="journal article" date="2019" name="Int. J. Syst. Evol. Microbiol.">
        <title>The Global Catalogue of Microorganisms (GCM) 10K type strain sequencing project: providing services to taxonomists for standard genome sequencing and annotation.</title>
        <authorList>
            <consortium name="The Broad Institute Genomics Platform"/>
            <consortium name="The Broad Institute Genome Sequencing Center for Infectious Disease"/>
            <person name="Wu L."/>
            <person name="Ma J."/>
        </authorList>
    </citation>
    <scope>NUCLEOTIDE SEQUENCE [LARGE SCALE GENOMIC DNA]</scope>
    <source>
        <strain evidence="5">CCUG 55609</strain>
    </source>
</reference>
<dbReference type="Pfam" id="PF17803">
    <property type="entry name" value="Cadherin_4"/>
    <property type="match status" value="1"/>
</dbReference>
<evidence type="ECO:0000313" key="4">
    <source>
        <dbReference type="EMBL" id="MFD1329486.1"/>
    </source>
</evidence>
<dbReference type="EMBL" id="JBHTNF010000011">
    <property type="protein sequence ID" value="MFD1329486.1"/>
    <property type="molecule type" value="Genomic_DNA"/>
</dbReference>
<protein>
    <submittedName>
        <fullName evidence="4">Cadherin-like domain-containing protein</fullName>
    </submittedName>
</protein>
<accession>A0ABW3YZT1</accession>
<evidence type="ECO:0000256" key="2">
    <source>
        <dbReference type="ARBA" id="ARBA00022525"/>
    </source>
</evidence>
<keyword evidence="5" id="KW-1185">Reference proteome</keyword>
<dbReference type="Gene3D" id="2.150.10.10">
    <property type="entry name" value="Serralysin-like metalloprotease, C-terminal"/>
    <property type="match status" value="3"/>
</dbReference>
<proteinExistence type="predicted"/>
<name>A0ABW3YZT1_MYCRA</name>